<comment type="caution">
    <text evidence="11">The sequence shown here is derived from an EMBL/GenBank/DDBJ whole genome shotgun (WGS) entry which is preliminary data.</text>
</comment>
<feature type="binding site" evidence="9">
    <location>
        <position position="120"/>
    </location>
    <ligand>
        <name>4-amino-2-methyl-5-(diphosphooxymethyl)pyrimidine</name>
        <dbReference type="ChEBI" id="CHEBI:57841"/>
    </ligand>
</feature>
<dbReference type="Pfam" id="PF02581">
    <property type="entry name" value="TMP-TENI"/>
    <property type="match status" value="1"/>
</dbReference>
<dbReference type="InterPro" id="IPR034291">
    <property type="entry name" value="TMP_synthase"/>
</dbReference>
<dbReference type="InterPro" id="IPR022998">
    <property type="entry name" value="ThiamineP_synth_TenI"/>
</dbReference>
<evidence type="ECO:0000313" key="11">
    <source>
        <dbReference type="EMBL" id="MBB4623643.1"/>
    </source>
</evidence>
<reference evidence="11 12" key="1">
    <citation type="submission" date="2020-08" db="EMBL/GenBank/DDBJ databases">
        <title>Genomic Encyclopedia of Type Strains, Phase IV (KMG-IV): sequencing the most valuable type-strain genomes for metagenomic binning, comparative biology and taxonomic classification.</title>
        <authorList>
            <person name="Goeker M."/>
        </authorList>
    </citation>
    <scope>NUCLEOTIDE SEQUENCE [LARGE SCALE GENOMIC DNA]</scope>
    <source>
        <strain evidence="11 12">DSM 102983</strain>
    </source>
</reference>
<evidence type="ECO:0000259" key="10">
    <source>
        <dbReference type="Pfam" id="PF02581"/>
    </source>
</evidence>
<feature type="binding site" evidence="9">
    <location>
        <position position="96"/>
    </location>
    <ligand>
        <name>Mg(2+)</name>
        <dbReference type="ChEBI" id="CHEBI:18420"/>
    </ligand>
</feature>
<gene>
    <name evidence="9" type="primary">thiE</name>
    <name evidence="11" type="ORF">GGQ57_003559</name>
</gene>
<feature type="binding site" evidence="9">
    <location>
        <begin position="146"/>
        <end position="148"/>
    </location>
    <ligand>
        <name>2-[(2R,5Z)-2-carboxy-4-methylthiazol-5(2H)-ylidene]ethyl phosphate</name>
        <dbReference type="ChEBI" id="CHEBI:62899"/>
    </ligand>
</feature>
<evidence type="ECO:0000256" key="3">
    <source>
        <dbReference type="ARBA" id="ARBA00022723"/>
    </source>
</evidence>
<comment type="caution">
    <text evidence="9">Lacks conserved residue(s) required for the propagation of feature annotation.</text>
</comment>
<comment type="pathway">
    <text evidence="1 9">Cofactor biosynthesis; thiamine diphosphate biosynthesis; thiamine phosphate from 4-amino-2-methyl-5-diphosphomethylpyrimidine and 4-methyl-5-(2-phosphoethyl)-thiazole: step 1/1.</text>
</comment>
<feature type="domain" description="Thiamine phosphate synthase/TenI" evidence="10">
    <location>
        <begin position="20"/>
        <end position="205"/>
    </location>
</feature>
<evidence type="ECO:0000256" key="4">
    <source>
        <dbReference type="ARBA" id="ARBA00022842"/>
    </source>
</evidence>
<name>A0ABR6KQ57_9BACT</name>
<dbReference type="PANTHER" id="PTHR20857:SF15">
    <property type="entry name" value="THIAMINE-PHOSPHATE SYNTHASE"/>
    <property type="match status" value="1"/>
</dbReference>
<evidence type="ECO:0000256" key="1">
    <source>
        <dbReference type="ARBA" id="ARBA00005165"/>
    </source>
</evidence>
<organism evidence="11 12">
    <name type="scientific">Parabacteroides faecis</name>
    <dbReference type="NCBI Taxonomy" id="1217282"/>
    <lineage>
        <taxon>Bacteria</taxon>
        <taxon>Pseudomonadati</taxon>
        <taxon>Bacteroidota</taxon>
        <taxon>Bacteroidia</taxon>
        <taxon>Bacteroidales</taxon>
        <taxon>Tannerellaceae</taxon>
        <taxon>Parabacteroides</taxon>
    </lineage>
</organism>
<comment type="function">
    <text evidence="9">Condenses 4-methyl-5-(beta-hydroxyethyl)thiazole monophosphate (THZ-P) and 2-methyl-4-amino-5-hydroxymethyl pyrimidine pyrophosphate (HMP-PP) to form thiamine monophosphate (TMP).</text>
</comment>
<feature type="binding site" evidence="9">
    <location>
        <begin position="48"/>
        <end position="52"/>
    </location>
    <ligand>
        <name>4-amino-2-methyl-5-(diphosphooxymethyl)pyrimidine</name>
        <dbReference type="ChEBI" id="CHEBI:57841"/>
    </ligand>
</feature>
<keyword evidence="4 9" id="KW-0460">Magnesium</keyword>
<comment type="similarity">
    <text evidence="9">Belongs to the thiamine-phosphate synthase family.</text>
</comment>
<protein>
    <recommendedName>
        <fullName evidence="9">Thiamine-phosphate synthase</fullName>
        <shortName evidence="9">TP synthase</shortName>
        <shortName evidence="9">TPS</shortName>
        <ecNumber evidence="9">2.5.1.3</ecNumber>
    </recommendedName>
    <alternativeName>
        <fullName evidence="9">Thiamine-phosphate pyrophosphorylase</fullName>
        <shortName evidence="9">TMP pyrophosphorylase</shortName>
        <shortName evidence="9">TMP-PPase</shortName>
    </alternativeName>
</protein>
<comment type="catalytic activity">
    <reaction evidence="7 9">
        <text>2-(2-carboxy-4-methylthiazol-5-yl)ethyl phosphate + 4-amino-2-methyl-5-(diphosphooxymethyl)pyrimidine + 2 H(+) = thiamine phosphate + CO2 + diphosphate</text>
        <dbReference type="Rhea" id="RHEA:47848"/>
        <dbReference type="ChEBI" id="CHEBI:15378"/>
        <dbReference type="ChEBI" id="CHEBI:16526"/>
        <dbReference type="ChEBI" id="CHEBI:33019"/>
        <dbReference type="ChEBI" id="CHEBI:37575"/>
        <dbReference type="ChEBI" id="CHEBI:57841"/>
        <dbReference type="ChEBI" id="CHEBI:62890"/>
        <dbReference type="EC" id="2.5.1.3"/>
    </reaction>
</comment>
<dbReference type="InterPro" id="IPR013785">
    <property type="entry name" value="Aldolase_TIM"/>
</dbReference>
<feature type="binding site" evidence="9">
    <location>
        <position position="76"/>
    </location>
    <ligand>
        <name>4-amino-2-methyl-5-(diphosphooxymethyl)pyrimidine</name>
        <dbReference type="ChEBI" id="CHEBI:57841"/>
    </ligand>
</feature>
<keyword evidence="12" id="KW-1185">Reference proteome</keyword>
<accession>A0ABR6KQ57</accession>
<evidence type="ECO:0000256" key="5">
    <source>
        <dbReference type="ARBA" id="ARBA00022977"/>
    </source>
</evidence>
<dbReference type="EC" id="2.5.1.3" evidence="9"/>
<evidence type="ECO:0000256" key="8">
    <source>
        <dbReference type="ARBA" id="ARBA00047883"/>
    </source>
</evidence>
<evidence type="ECO:0000256" key="6">
    <source>
        <dbReference type="ARBA" id="ARBA00047334"/>
    </source>
</evidence>
<keyword evidence="5 9" id="KW-0784">Thiamine biosynthesis</keyword>
<feature type="binding site" evidence="9">
    <location>
        <position position="77"/>
    </location>
    <ligand>
        <name>Mg(2+)</name>
        <dbReference type="ChEBI" id="CHEBI:18420"/>
    </ligand>
</feature>
<dbReference type="RefSeq" id="WP_183671649.1">
    <property type="nucleotide sequence ID" value="NZ_BMPB01000008.1"/>
</dbReference>
<dbReference type="InterPro" id="IPR036206">
    <property type="entry name" value="ThiamineP_synth_sf"/>
</dbReference>
<proteinExistence type="inferred from homology"/>
<sequence length="232" mass="25934">MPEKINSQYACFTEENTLPLMFITHRTEKYTEEDQVKIALEGGCNWIQIRMKDNLTLDAAEKLVHLAGSSCRVCIDDNLEIAIKSKALTVHLGKKDMPVSDAWKIIRQQGYGDLFLVGATANTFEDIVEADRQGASYIGLGPYRFTETKKNLSPILGLEGYKRIMEQCREAGLKIPIFAIGGIRYEDIAPLMSTGITGIAVSSAITQAPDPVKEMERFCLIIKKYSKQIDLH</sequence>
<feature type="binding site" evidence="9">
    <location>
        <position position="182"/>
    </location>
    <ligand>
        <name>2-[(2R,5Z)-2-carboxy-4-methylthiazol-5(2H)-ylidene]ethyl phosphate</name>
        <dbReference type="ChEBI" id="CHEBI:62899"/>
    </ligand>
</feature>
<dbReference type="GO" id="GO:0004789">
    <property type="term" value="F:thiamine-phosphate diphosphorylase activity"/>
    <property type="evidence" value="ECO:0007669"/>
    <property type="project" value="UniProtKB-EC"/>
</dbReference>
<evidence type="ECO:0000256" key="2">
    <source>
        <dbReference type="ARBA" id="ARBA00022679"/>
    </source>
</evidence>
<comment type="catalytic activity">
    <reaction evidence="6 9">
        <text>4-methyl-5-(2-phosphooxyethyl)-thiazole + 4-amino-2-methyl-5-(diphosphooxymethyl)pyrimidine + H(+) = thiamine phosphate + diphosphate</text>
        <dbReference type="Rhea" id="RHEA:22328"/>
        <dbReference type="ChEBI" id="CHEBI:15378"/>
        <dbReference type="ChEBI" id="CHEBI:33019"/>
        <dbReference type="ChEBI" id="CHEBI:37575"/>
        <dbReference type="ChEBI" id="CHEBI:57841"/>
        <dbReference type="ChEBI" id="CHEBI:58296"/>
        <dbReference type="EC" id="2.5.1.3"/>
    </reaction>
</comment>
<evidence type="ECO:0000256" key="7">
    <source>
        <dbReference type="ARBA" id="ARBA00047851"/>
    </source>
</evidence>
<dbReference type="Gene3D" id="3.20.20.70">
    <property type="entry name" value="Aldolase class I"/>
    <property type="match status" value="1"/>
</dbReference>
<dbReference type="CDD" id="cd00564">
    <property type="entry name" value="TMP_TenI"/>
    <property type="match status" value="1"/>
</dbReference>
<dbReference type="Proteomes" id="UP000533637">
    <property type="component" value="Unassembled WGS sequence"/>
</dbReference>
<dbReference type="NCBIfam" id="NF000736">
    <property type="entry name" value="PRK00043.2-3"/>
    <property type="match status" value="1"/>
</dbReference>
<evidence type="ECO:0000256" key="9">
    <source>
        <dbReference type="HAMAP-Rule" id="MF_00097"/>
    </source>
</evidence>
<comment type="cofactor">
    <cofactor evidence="9">
        <name>Mg(2+)</name>
        <dbReference type="ChEBI" id="CHEBI:18420"/>
    </cofactor>
    <text evidence="9">Binds 1 Mg(2+) ion per subunit.</text>
</comment>
<dbReference type="SUPFAM" id="SSF51391">
    <property type="entry name" value="Thiamin phosphate synthase"/>
    <property type="match status" value="1"/>
</dbReference>
<comment type="catalytic activity">
    <reaction evidence="8 9">
        <text>2-[(2R,5Z)-2-carboxy-4-methylthiazol-5(2H)-ylidene]ethyl phosphate + 4-amino-2-methyl-5-(diphosphooxymethyl)pyrimidine + 2 H(+) = thiamine phosphate + CO2 + diphosphate</text>
        <dbReference type="Rhea" id="RHEA:47844"/>
        <dbReference type="ChEBI" id="CHEBI:15378"/>
        <dbReference type="ChEBI" id="CHEBI:16526"/>
        <dbReference type="ChEBI" id="CHEBI:33019"/>
        <dbReference type="ChEBI" id="CHEBI:37575"/>
        <dbReference type="ChEBI" id="CHEBI:57841"/>
        <dbReference type="ChEBI" id="CHEBI:62899"/>
        <dbReference type="EC" id="2.5.1.3"/>
    </reaction>
</comment>
<keyword evidence="2 9" id="KW-0808">Transferase</keyword>
<dbReference type="HAMAP" id="MF_00097">
    <property type="entry name" value="TMP_synthase"/>
    <property type="match status" value="1"/>
</dbReference>
<dbReference type="EMBL" id="JACHOC010000007">
    <property type="protein sequence ID" value="MBB4623643.1"/>
    <property type="molecule type" value="Genomic_DNA"/>
</dbReference>
<feature type="binding site" evidence="9">
    <location>
        <position position="149"/>
    </location>
    <ligand>
        <name>4-amino-2-methyl-5-(diphosphooxymethyl)pyrimidine</name>
        <dbReference type="ChEBI" id="CHEBI:57841"/>
    </ligand>
</feature>
<dbReference type="PANTHER" id="PTHR20857">
    <property type="entry name" value="THIAMINE-PHOSPHATE PYROPHOSPHORYLASE"/>
    <property type="match status" value="1"/>
</dbReference>
<keyword evidence="3 9" id="KW-0479">Metal-binding</keyword>
<evidence type="ECO:0000313" key="12">
    <source>
        <dbReference type="Proteomes" id="UP000533637"/>
    </source>
</evidence>